<gene>
    <name evidence="3" type="primary">WBGene00109822</name>
</gene>
<feature type="region of interest" description="Disordered" evidence="2">
    <location>
        <begin position="535"/>
        <end position="603"/>
    </location>
</feature>
<dbReference type="EnsemblMetazoa" id="PPA20268.1">
    <property type="protein sequence ID" value="PPA20268.1"/>
    <property type="gene ID" value="WBGene00109822"/>
</dbReference>
<feature type="region of interest" description="Disordered" evidence="2">
    <location>
        <begin position="1"/>
        <end position="36"/>
    </location>
</feature>
<dbReference type="GO" id="GO:0003676">
    <property type="term" value="F:nucleic acid binding"/>
    <property type="evidence" value="ECO:0007669"/>
    <property type="project" value="InterPro"/>
</dbReference>
<protein>
    <submittedName>
        <fullName evidence="3">Uncharacterized protein</fullName>
    </submittedName>
</protein>
<name>A0A2A6CUH5_PRIPA</name>
<feature type="compositionally biased region" description="Polar residues" evidence="2">
    <location>
        <begin position="192"/>
        <end position="213"/>
    </location>
</feature>
<dbReference type="SUPFAM" id="SSF54928">
    <property type="entry name" value="RNA-binding domain, RBD"/>
    <property type="match status" value="1"/>
</dbReference>
<feature type="compositionally biased region" description="Basic and acidic residues" evidence="2">
    <location>
        <begin position="401"/>
        <end position="415"/>
    </location>
</feature>
<dbReference type="InterPro" id="IPR035979">
    <property type="entry name" value="RBD_domain_sf"/>
</dbReference>
<evidence type="ECO:0000256" key="2">
    <source>
        <dbReference type="SAM" id="MobiDB-lite"/>
    </source>
</evidence>
<feature type="compositionally biased region" description="Basic and acidic residues" evidence="2">
    <location>
        <begin position="154"/>
        <end position="178"/>
    </location>
</feature>
<sequence length="782" mass="88775">MDKTENTSKNADQSQRELKKQKEVKPRKRLSEAEKLAMDEGVQRIFLEFVVKEKESFSSTNCREKIPNECLKRQQQQQTPPSKKKKARNEVDRLRGDEGVQRMLQEVYAEASESREEMKKQSKRIADKAELSIIHESASASSEAKVVNQKAKKKVESLKSKHIDDTTSEEEHKGEVGKRPNSGQIRVKGNIESASTTSSAKRNALHSTASNAFEKTEHREKTPLPKLLTFSSSTVSFRSGINSKVANEGEAKIVGAKPIDQAIKQPMYVPSEEARSSIDEDLLQEVYGDMEIKESLLKHPMEEKGKNMNRSYLFSDTLKRKRDNTNQEDSRLKHQSNERQKTLHESQHLKGEVARNPETRKQDIAERNLLTHNKFNNSSQKEASSHHRIYSSSDHCLTHNARLEPGGDKRQESHKKGQLVGSTYARHEHSARFSDNSMANHIRPANPSNLRFGGNHRTHHIDFPSSAPSFNDVIQSHKSVEARRFHNDIQRNEGEAVGSQDQSKHLRQAVPQAHNSSFSPLPDRTWYSLQNKIEKRPSVGEQRREDFTTSSNMPVDRPLKSILKRPSYDAEVEKHKRSEHSSYNKNEMEVRPQSFPNSLPSAQNISTVHDSAFKHPSVLDLTALREDDRPHTMKSTSLTLNVPSSHDSGKSVVNSESSQTGSSKEDDSSQTSADGEQEILIPNMVPRAPGIKELQGDFKTTYEQDARTLTVGAWMHVTDEERRKHFERYGTIEDVRTIRYVTMIRYSTIKEMKNAVLIHNQNKVVGRFGGVTTFLTTPPMCP</sequence>
<feature type="compositionally biased region" description="Basic and acidic residues" evidence="2">
    <location>
        <begin position="566"/>
        <end position="590"/>
    </location>
</feature>
<feature type="region of interest" description="Disordered" evidence="2">
    <location>
        <begin position="493"/>
        <end position="523"/>
    </location>
</feature>
<organism evidence="3 4">
    <name type="scientific">Pristionchus pacificus</name>
    <name type="common">Parasitic nematode worm</name>
    <dbReference type="NCBI Taxonomy" id="54126"/>
    <lineage>
        <taxon>Eukaryota</taxon>
        <taxon>Metazoa</taxon>
        <taxon>Ecdysozoa</taxon>
        <taxon>Nematoda</taxon>
        <taxon>Chromadorea</taxon>
        <taxon>Rhabditida</taxon>
        <taxon>Rhabditina</taxon>
        <taxon>Diplogasteromorpha</taxon>
        <taxon>Diplogasteroidea</taxon>
        <taxon>Neodiplogasteridae</taxon>
        <taxon>Pristionchus</taxon>
    </lineage>
</organism>
<feature type="compositionally biased region" description="Polar residues" evidence="2">
    <location>
        <begin position="633"/>
        <end position="662"/>
    </location>
</feature>
<evidence type="ECO:0000256" key="1">
    <source>
        <dbReference type="SAM" id="Coils"/>
    </source>
</evidence>
<keyword evidence="4" id="KW-1185">Reference proteome</keyword>
<feature type="compositionally biased region" description="Basic and acidic residues" evidence="2">
    <location>
        <begin position="323"/>
        <end position="366"/>
    </location>
</feature>
<feature type="compositionally biased region" description="Polar residues" evidence="2">
    <location>
        <begin position="370"/>
        <end position="382"/>
    </location>
</feature>
<dbReference type="AlphaFoldDB" id="A0A2A6CUH5"/>
<accession>A0A2A6CUH5</accession>
<dbReference type="Proteomes" id="UP000005239">
    <property type="component" value="Unassembled WGS sequence"/>
</dbReference>
<feature type="region of interest" description="Disordered" evidence="2">
    <location>
        <begin position="154"/>
        <end position="220"/>
    </location>
</feature>
<accession>A0A8R1UFF0</accession>
<feature type="region of interest" description="Disordered" evidence="2">
    <location>
        <begin position="624"/>
        <end position="681"/>
    </location>
</feature>
<feature type="region of interest" description="Disordered" evidence="2">
    <location>
        <begin position="431"/>
        <end position="450"/>
    </location>
</feature>
<evidence type="ECO:0000313" key="4">
    <source>
        <dbReference type="Proteomes" id="UP000005239"/>
    </source>
</evidence>
<reference evidence="3" key="2">
    <citation type="submission" date="2022-06" db="UniProtKB">
        <authorList>
            <consortium name="EnsemblMetazoa"/>
        </authorList>
    </citation>
    <scope>IDENTIFICATION</scope>
    <source>
        <strain evidence="3">PS312</strain>
    </source>
</reference>
<feature type="compositionally biased region" description="Polar residues" evidence="2">
    <location>
        <begin position="594"/>
        <end position="603"/>
    </location>
</feature>
<keyword evidence="1" id="KW-0175">Coiled coil</keyword>
<feature type="compositionally biased region" description="Basic and acidic residues" evidence="2">
    <location>
        <begin position="535"/>
        <end position="547"/>
    </location>
</feature>
<reference evidence="4" key="1">
    <citation type="journal article" date="2008" name="Nat. Genet.">
        <title>The Pristionchus pacificus genome provides a unique perspective on nematode lifestyle and parasitism.</title>
        <authorList>
            <person name="Dieterich C."/>
            <person name="Clifton S.W."/>
            <person name="Schuster L.N."/>
            <person name="Chinwalla A."/>
            <person name="Delehaunty K."/>
            <person name="Dinkelacker I."/>
            <person name="Fulton L."/>
            <person name="Fulton R."/>
            <person name="Godfrey J."/>
            <person name="Minx P."/>
            <person name="Mitreva M."/>
            <person name="Roeseler W."/>
            <person name="Tian H."/>
            <person name="Witte H."/>
            <person name="Yang S.P."/>
            <person name="Wilson R.K."/>
            <person name="Sommer R.J."/>
        </authorList>
    </citation>
    <scope>NUCLEOTIDE SEQUENCE [LARGE SCALE GENOMIC DNA]</scope>
    <source>
        <strain evidence="4">PS312</strain>
    </source>
</reference>
<feature type="compositionally biased region" description="Basic and acidic residues" evidence="2">
    <location>
        <begin position="88"/>
        <end position="99"/>
    </location>
</feature>
<feature type="compositionally biased region" description="Basic and acidic residues" evidence="2">
    <location>
        <begin position="14"/>
        <end position="36"/>
    </location>
</feature>
<feature type="region of interest" description="Disordered" evidence="2">
    <location>
        <begin position="298"/>
        <end position="418"/>
    </location>
</feature>
<feature type="region of interest" description="Disordered" evidence="2">
    <location>
        <begin position="68"/>
        <end position="99"/>
    </location>
</feature>
<proteinExistence type="predicted"/>
<evidence type="ECO:0000313" key="3">
    <source>
        <dbReference type="EnsemblMetazoa" id="PPA20268.1"/>
    </source>
</evidence>
<feature type="coiled-coil region" evidence="1">
    <location>
        <begin position="101"/>
        <end position="128"/>
    </location>
</feature>